<name>A0A8H2X656_9AGAM</name>
<dbReference type="AlphaFoldDB" id="A0A8H2X656"/>
<dbReference type="EMBL" id="CAJMWY010000137">
    <property type="protein sequence ID" value="CAE6417511.1"/>
    <property type="molecule type" value="Genomic_DNA"/>
</dbReference>
<protein>
    <submittedName>
        <fullName evidence="1">Uncharacterized protein</fullName>
    </submittedName>
</protein>
<reference evidence="1" key="1">
    <citation type="submission" date="2021-01" db="EMBL/GenBank/DDBJ databases">
        <authorList>
            <person name="Kaushik A."/>
        </authorList>
    </citation>
    <scope>NUCLEOTIDE SEQUENCE</scope>
    <source>
        <strain evidence="1">AG4-RS23</strain>
    </source>
</reference>
<proteinExistence type="predicted"/>
<organism evidence="1 2">
    <name type="scientific">Rhizoctonia solani</name>
    <dbReference type="NCBI Taxonomy" id="456999"/>
    <lineage>
        <taxon>Eukaryota</taxon>
        <taxon>Fungi</taxon>
        <taxon>Dikarya</taxon>
        <taxon>Basidiomycota</taxon>
        <taxon>Agaricomycotina</taxon>
        <taxon>Agaricomycetes</taxon>
        <taxon>Cantharellales</taxon>
        <taxon>Ceratobasidiaceae</taxon>
        <taxon>Rhizoctonia</taxon>
    </lineage>
</organism>
<evidence type="ECO:0000313" key="1">
    <source>
        <dbReference type="EMBL" id="CAE6417511.1"/>
    </source>
</evidence>
<evidence type="ECO:0000313" key="2">
    <source>
        <dbReference type="Proteomes" id="UP000663861"/>
    </source>
</evidence>
<gene>
    <name evidence="1" type="ORF">RDB_LOCUS8857</name>
</gene>
<dbReference type="Proteomes" id="UP000663861">
    <property type="component" value="Unassembled WGS sequence"/>
</dbReference>
<sequence length="130" mass="14141">MPARSEGKHFLSSLRVERRGGPTSRLYVCTGKQTSDILGPFSYYQEIVLPLYSGLGRDFEGACKYIPVLQLGACMPTPDGLHGNLTSARTEEGSALLYEGEQCTGVSVRIDTSGVSDVRGVMYKSWFVPA</sequence>
<comment type="caution">
    <text evidence="1">The sequence shown here is derived from an EMBL/GenBank/DDBJ whole genome shotgun (WGS) entry which is preliminary data.</text>
</comment>
<accession>A0A8H2X656</accession>